<dbReference type="AlphaFoldDB" id="A0A5B7BQM8"/>
<evidence type="ECO:0000313" key="1">
    <source>
        <dbReference type="EMBL" id="MPA70728.1"/>
    </source>
</evidence>
<dbReference type="EMBL" id="GHES01040169">
    <property type="protein sequence ID" value="MPA70728.1"/>
    <property type="molecule type" value="Transcribed_RNA"/>
</dbReference>
<gene>
    <name evidence="1" type="ORF">Din_040169</name>
</gene>
<sequence length="121" mass="14083">MLTLTKQRGKQKYLLHDFELRTEVISQQFHSMDCCAPLRVLFLLRRHQCSCWFGRSLLNNVTFIHSYSEILGFVHNFLLFAYNTSIFSAKRLVKAAPARPGGMKLHRTSQERGRRLFCCSG</sequence>
<accession>A0A5B7BQM8</accession>
<reference evidence="1" key="1">
    <citation type="submission" date="2019-08" db="EMBL/GenBank/DDBJ databases">
        <title>Reference gene set and small RNA set construction with multiple tissues from Davidia involucrata Baill.</title>
        <authorList>
            <person name="Yang H."/>
            <person name="Zhou C."/>
            <person name="Li G."/>
            <person name="Wang J."/>
            <person name="Gao P."/>
            <person name="Wang M."/>
            <person name="Wang R."/>
            <person name="Zhao Y."/>
        </authorList>
    </citation>
    <scope>NUCLEOTIDE SEQUENCE</scope>
    <source>
        <tissue evidence="1">Mixed with DoveR01_LX</tissue>
    </source>
</reference>
<proteinExistence type="predicted"/>
<name>A0A5B7BQM8_DAVIN</name>
<protein>
    <submittedName>
        <fullName evidence="1">Putative ras-related protein RHN1</fullName>
    </submittedName>
</protein>
<organism evidence="1">
    <name type="scientific">Davidia involucrata</name>
    <name type="common">Dove tree</name>
    <dbReference type="NCBI Taxonomy" id="16924"/>
    <lineage>
        <taxon>Eukaryota</taxon>
        <taxon>Viridiplantae</taxon>
        <taxon>Streptophyta</taxon>
        <taxon>Embryophyta</taxon>
        <taxon>Tracheophyta</taxon>
        <taxon>Spermatophyta</taxon>
        <taxon>Magnoliopsida</taxon>
        <taxon>eudicotyledons</taxon>
        <taxon>Gunneridae</taxon>
        <taxon>Pentapetalae</taxon>
        <taxon>asterids</taxon>
        <taxon>Cornales</taxon>
        <taxon>Nyssaceae</taxon>
        <taxon>Davidia</taxon>
    </lineage>
</organism>